<dbReference type="PANTHER" id="PTHR18952">
    <property type="entry name" value="CARBONIC ANHYDRASE"/>
    <property type="match status" value="1"/>
</dbReference>
<evidence type="ECO:0000256" key="2">
    <source>
        <dbReference type="ARBA" id="ARBA00012925"/>
    </source>
</evidence>
<evidence type="ECO:0000313" key="9">
    <source>
        <dbReference type="EMBL" id="EXV02271.1"/>
    </source>
</evidence>
<dbReference type="CDD" id="cd03124">
    <property type="entry name" value="alpha_CA_prokaryotic_like"/>
    <property type="match status" value="1"/>
</dbReference>
<dbReference type="GO" id="GO:0008270">
    <property type="term" value="F:zinc ion binding"/>
    <property type="evidence" value="ECO:0007669"/>
    <property type="project" value="InterPro"/>
</dbReference>
<comment type="caution">
    <text evidence="9">The sequence shown here is derived from an EMBL/GenBank/DDBJ whole genome shotgun (WGS) entry which is preliminary data.</text>
</comment>
<dbReference type="SMART" id="SM01057">
    <property type="entry name" value="Carb_anhydrase"/>
    <property type="match status" value="1"/>
</dbReference>
<dbReference type="InterPro" id="IPR023561">
    <property type="entry name" value="Carbonic_anhydrase_a-class"/>
</dbReference>
<sequence length="308" mass="32700">MLSSNVYWPFLAVYFTQASASCAYGTILQPREEGGAVKVNTFGYIGMKGPTNWMALDPGANSLCANGTSQSPVDMVPGSFSMIPGAELGLDIPDMPEGTEFENLGTTVEVVAKGGNMSFDGVQYKLQQFHFHLPSEHLDNGTSMAMEIHMVWQGEAEQVAVVGVFVDLDEGPGRAAKSTAKTRIGGGRLPAMKNGFFHVNAPAAAAKKPSALLETVLSSVDGIAEPGTVVKTQPLVMSDLVSTLSSGSFQTYEGSLTTPPCSEGVRWLVSDQKLSIQPGTFMKARSVIGFNSRFPQNIPGQRNILAVS</sequence>
<keyword evidence="4" id="KW-0862">Zinc</keyword>
<comment type="similarity">
    <text evidence="1">Belongs to the alpha-carbonic anhydrase family.</text>
</comment>
<evidence type="ECO:0000256" key="7">
    <source>
        <dbReference type="SAM" id="SignalP"/>
    </source>
</evidence>
<dbReference type="HOGENOM" id="CLU_039326_0_1_1"/>
<dbReference type="Pfam" id="PF00194">
    <property type="entry name" value="Carb_anhydrase"/>
    <property type="match status" value="2"/>
</dbReference>
<evidence type="ECO:0000256" key="1">
    <source>
        <dbReference type="ARBA" id="ARBA00010718"/>
    </source>
</evidence>
<reference evidence="9 10" key="1">
    <citation type="submission" date="2014-02" db="EMBL/GenBank/DDBJ databases">
        <title>The genome sequence of the entomopathogenic fungus Metarhizium robertsii ARSEF 2575.</title>
        <authorList>
            <person name="Giuliano Garisto Donzelli B."/>
            <person name="Roe B.A."/>
            <person name="Macmil S.L."/>
            <person name="Krasnoff S.B."/>
            <person name="Gibson D.M."/>
        </authorList>
    </citation>
    <scope>NUCLEOTIDE SEQUENCE [LARGE SCALE GENOMIC DNA]</scope>
    <source>
        <strain evidence="9 10">ARSEF 2575</strain>
    </source>
</reference>
<feature type="domain" description="Alpha-carbonic anhydrase" evidence="8">
    <location>
        <begin position="40"/>
        <end position="308"/>
    </location>
</feature>
<dbReference type="GO" id="GO:0004089">
    <property type="term" value="F:carbonate dehydratase activity"/>
    <property type="evidence" value="ECO:0007669"/>
    <property type="project" value="UniProtKB-EC"/>
</dbReference>
<organism evidence="9 10">
    <name type="scientific">Metarhizium robertsii</name>
    <dbReference type="NCBI Taxonomy" id="568076"/>
    <lineage>
        <taxon>Eukaryota</taxon>
        <taxon>Fungi</taxon>
        <taxon>Dikarya</taxon>
        <taxon>Ascomycota</taxon>
        <taxon>Pezizomycotina</taxon>
        <taxon>Sordariomycetes</taxon>
        <taxon>Hypocreomycetidae</taxon>
        <taxon>Hypocreales</taxon>
        <taxon>Clavicipitaceae</taxon>
        <taxon>Metarhizium</taxon>
    </lineage>
</organism>
<keyword evidence="3" id="KW-0479">Metal-binding</keyword>
<evidence type="ECO:0000256" key="6">
    <source>
        <dbReference type="ARBA" id="ARBA00048348"/>
    </source>
</evidence>
<comment type="catalytic activity">
    <reaction evidence="6">
        <text>hydrogencarbonate + H(+) = CO2 + H2O</text>
        <dbReference type="Rhea" id="RHEA:10748"/>
        <dbReference type="ChEBI" id="CHEBI:15377"/>
        <dbReference type="ChEBI" id="CHEBI:15378"/>
        <dbReference type="ChEBI" id="CHEBI:16526"/>
        <dbReference type="ChEBI" id="CHEBI:17544"/>
        <dbReference type="EC" id="4.2.1.1"/>
    </reaction>
</comment>
<evidence type="ECO:0000313" key="10">
    <source>
        <dbReference type="Proteomes" id="UP000030151"/>
    </source>
</evidence>
<dbReference type="InterPro" id="IPR036398">
    <property type="entry name" value="CA_dom_sf"/>
</dbReference>
<dbReference type="OrthoDB" id="429145at2759"/>
<protein>
    <recommendedName>
        <fullName evidence="2">carbonic anhydrase</fullName>
        <ecNumber evidence="2">4.2.1.1</ecNumber>
    </recommendedName>
</protein>
<dbReference type="AlphaFoldDB" id="A0A0A1UY29"/>
<dbReference type="PANTHER" id="PTHR18952:SF265">
    <property type="entry name" value="CARBONIC ANHYDRASE"/>
    <property type="match status" value="1"/>
</dbReference>
<dbReference type="InterPro" id="IPR041891">
    <property type="entry name" value="Alpha_CA_prokaryot-like"/>
</dbReference>
<feature type="signal peptide" evidence="7">
    <location>
        <begin position="1"/>
        <end position="20"/>
    </location>
</feature>
<dbReference type="InterPro" id="IPR001148">
    <property type="entry name" value="CA_dom"/>
</dbReference>
<evidence type="ECO:0000256" key="3">
    <source>
        <dbReference type="ARBA" id="ARBA00022723"/>
    </source>
</evidence>
<keyword evidence="5" id="KW-0456">Lyase</keyword>
<feature type="chain" id="PRO_5001981218" description="carbonic anhydrase" evidence="7">
    <location>
        <begin position="21"/>
        <end position="308"/>
    </location>
</feature>
<dbReference type="PROSITE" id="PS51144">
    <property type="entry name" value="ALPHA_CA_2"/>
    <property type="match status" value="1"/>
</dbReference>
<proteinExistence type="inferred from homology"/>
<gene>
    <name evidence="9" type="ORF">X797_004400</name>
</gene>
<evidence type="ECO:0000256" key="5">
    <source>
        <dbReference type="ARBA" id="ARBA00023239"/>
    </source>
</evidence>
<keyword evidence="7" id="KW-0732">Signal</keyword>
<dbReference type="Gene3D" id="3.10.200.10">
    <property type="entry name" value="Alpha carbonic anhydrase"/>
    <property type="match status" value="1"/>
</dbReference>
<dbReference type="EC" id="4.2.1.1" evidence="2"/>
<evidence type="ECO:0000259" key="8">
    <source>
        <dbReference type="PROSITE" id="PS51144"/>
    </source>
</evidence>
<dbReference type="SUPFAM" id="SSF51069">
    <property type="entry name" value="Carbonic anhydrase"/>
    <property type="match status" value="1"/>
</dbReference>
<accession>A0A0A1UY29</accession>
<dbReference type="Proteomes" id="UP000030151">
    <property type="component" value="Unassembled WGS sequence"/>
</dbReference>
<dbReference type="EMBL" id="JELW01000005">
    <property type="protein sequence ID" value="EXV02271.1"/>
    <property type="molecule type" value="Genomic_DNA"/>
</dbReference>
<dbReference type="eggNOG" id="KOG0382">
    <property type="taxonomic scope" value="Eukaryota"/>
</dbReference>
<name>A0A0A1UY29_9HYPO</name>
<evidence type="ECO:0000256" key="4">
    <source>
        <dbReference type="ARBA" id="ARBA00022833"/>
    </source>
</evidence>